<reference evidence="2" key="1">
    <citation type="submission" date="2021-01" db="EMBL/GenBank/DDBJ databases">
        <authorList>
            <person name="Kaushik A."/>
        </authorList>
    </citation>
    <scope>NUCLEOTIDE SEQUENCE</scope>
    <source>
        <strain evidence="2">AG6-10EEA</strain>
    </source>
</reference>
<dbReference type="Pfam" id="PF18759">
    <property type="entry name" value="Plavaka"/>
    <property type="match status" value="1"/>
</dbReference>
<dbReference type="AlphaFoldDB" id="A0A8H3HTQ1"/>
<evidence type="ECO:0000313" key="2">
    <source>
        <dbReference type="EMBL" id="CAE6534652.1"/>
    </source>
</evidence>
<feature type="region of interest" description="Disordered" evidence="1">
    <location>
        <begin position="827"/>
        <end position="848"/>
    </location>
</feature>
<dbReference type="Proteomes" id="UP000663853">
    <property type="component" value="Unassembled WGS sequence"/>
</dbReference>
<organism evidence="2 3">
    <name type="scientific">Rhizoctonia solani</name>
    <dbReference type="NCBI Taxonomy" id="456999"/>
    <lineage>
        <taxon>Eukaryota</taxon>
        <taxon>Fungi</taxon>
        <taxon>Dikarya</taxon>
        <taxon>Basidiomycota</taxon>
        <taxon>Agaricomycotina</taxon>
        <taxon>Agaricomycetes</taxon>
        <taxon>Cantharellales</taxon>
        <taxon>Ceratobasidiaceae</taxon>
        <taxon>Rhizoctonia</taxon>
    </lineage>
</organism>
<dbReference type="InterPro" id="IPR041078">
    <property type="entry name" value="Plavaka"/>
</dbReference>
<dbReference type="EMBL" id="CAJMXA010004105">
    <property type="protein sequence ID" value="CAE6534652.1"/>
    <property type="molecule type" value="Genomic_DNA"/>
</dbReference>
<name>A0A8H3HTQ1_9AGAM</name>
<sequence>MDEGPYSPTQTPGRYKGLFVEEFPDPRAGAPSSRERLPPEDLDAYMRSCGPLADPDNFEAAEILMTSGLSNADKDRHLKSKRYIGTTPWGHCDAMLADIDKLAHGPEFKLDEVDMHNGRGIRPQYMVLRNIIDIIRDFLADQSFREHIRYKPWRLYISADKKVRIYGDMSASDWWWKEMEKMIQRGIPDATIVPIIIATDQTTLSVMCGGQKAYPVYVSFGNLDKDWRRKPSKRGMYLLGYLPVDSFEDVPNDDERRRLKADLVHRALEKMLMPLRKASQEGVEMWCPDGCKRRIYPRVAAYTADWPEQNLQACTSEGGCPICKTPYSERGSLDKEAELRERAETLDALRKYFLRGNVCHLKPFGLKPVWPWWGDIPDVNLSTCFTPDLLHQTYQGVFKTHLVRWMKKVIGVDILDDRFSAMPRAEGLTHFSKGITAVGQWTGRQSKQLLAQFLPTVVGGLTPELANMVRVLVDFMYQAHASSLTDLDLTEMEKDLRTFHELKELLVIRGVYESEARFNMVPKLHMLRHWVQSIRELGTPDGYNTEAPEHLHIEYAKVPWRASNKVKPLEQMVTYIQRQEAIRKHRHYLDRYLGVDQGPGETPDGNECEQVGEELEQVGDGPNGDGESVQPVRSAIDVRASAPVLAAGGRVKKAAVWDVAMYLEKPNRLHSSEDIYEKHGIERFPAPGVWLLGYRAGRVRALFTLPEHLRFYYPGQLAYLELFTPFDASAPPFTKLHSTKPDYDSKGVRRTLVVPVTDIIFATHLVPKFHMLNEEIEINQYVDLLDLGRNFWLNHYYNHHFYQFIQHWRHRRPGLQERLVYNAQRTQQLGRPEGNGESSHRPSVTMLV</sequence>
<comment type="caution">
    <text evidence="2">The sequence shown here is derived from an EMBL/GenBank/DDBJ whole genome shotgun (WGS) entry which is preliminary data.</text>
</comment>
<protein>
    <submittedName>
        <fullName evidence="2">Uncharacterized protein</fullName>
    </submittedName>
</protein>
<accession>A0A8H3HTQ1</accession>
<evidence type="ECO:0000313" key="3">
    <source>
        <dbReference type="Proteomes" id="UP000663853"/>
    </source>
</evidence>
<evidence type="ECO:0000256" key="1">
    <source>
        <dbReference type="SAM" id="MobiDB-lite"/>
    </source>
</evidence>
<gene>
    <name evidence="2" type="ORF">RDB_LOCUS175444</name>
</gene>
<proteinExistence type="predicted"/>